<reference evidence="1 2" key="1">
    <citation type="submission" date="2019-08" db="EMBL/GenBank/DDBJ databases">
        <title>Amphibian skin-associated Pigmentiphaga: genome sequence and occurrence across geography and hosts.</title>
        <authorList>
            <person name="Bletz M.C."/>
            <person name="Bunk B."/>
            <person name="Sproeer C."/>
            <person name="Biwer P."/>
            <person name="Reiter S."/>
            <person name="Rabemananjara F.C.E."/>
            <person name="Schulz S."/>
            <person name="Overmann J."/>
            <person name="Vences M."/>
        </authorList>
    </citation>
    <scope>NUCLEOTIDE SEQUENCE [LARGE SCALE GENOMIC DNA]</scope>
    <source>
        <strain evidence="1 2">Mada1488</strain>
    </source>
</reference>
<name>A0A5C0AYE1_9BURK</name>
<dbReference type="EMBL" id="CP043046">
    <property type="protein sequence ID" value="QEI07418.1"/>
    <property type="molecule type" value="Genomic_DNA"/>
</dbReference>
<proteinExistence type="predicted"/>
<accession>A0A5C0AYE1</accession>
<evidence type="ECO:0000313" key="2">
    <source>
        <dbReference type="Proteomes" id="UP000325161"/>
    </source>
</evidence>
<evidence type="ECO:0000313" key="1">
    <source>
        <dbReference type="EMBL" id="QEI07418.1"/>
    </source>
</evidence>
<protein>
    <submittedName>
        <fullName evidence="1">Uncharacterized protein</fullName>
    </submittedName>
</protein>
<dbReference type="RefSeq" id="WP_148816465.1">
    <property type="nucleotide sequence ID" value="NZ_CP043046.1"/>
</dbReference>
<dbReference type="OrthoDB" id="9081907at2"/>
<organism evidence="1 2">
    <name type="scientific">Pigmentiphaga aceris</name>
    <dbReference type="NCBI Taxonomy" id="1940612"/>
    <lineage>
        <taxon>Bacteria</taxon>
        <taxon>Pseudomonadati</taxon>
        <taxon>Pseudomonadota</taxon>
        <taxon>Betaproteobacteria</taxon>
        <taxon>Burkholderiales</taxon>
        <taxon>Alcaligenaceae</taxon>
        <taxon>Pigmentiphaga</taxon>
    </lineage>
</organism>
<dbReference type="KEGG" id="pacr:FXN63_17395"/>
<gene>
    <name evidence="1" type="ORF">FXN63_17395</name>
</gene>
<keyword evidence="2" id="KW-1185">Reference proteome</keyword>
<sequence>MSTAAVRTRAKNEIDIPSLVHHIREVNKQAVRIASTPPADSKGLKPRARRELVVVLNELEKTLKTLRIATADVQSVPNRVQTSVTAKPAAKQVTAALVLDTTEAMIEKGQLLTPVEFQRLMGWASRQAVWKAAKTHRVFYLTHQAERYFPAFYGDARYDRSHLEAVTKVLGDLPGGAKLQFFLTRKGSLGGSTPLDALADGRFAKVKDVAAAFAEVSTEA</sequence>
<dbReference type="Proteomes" id="UP000325161">
    <property type="component" value="Chromosome"/>
</dbReference>
<dbReference type="AlphaFoldDB" id="A0A5C0AYE1"/>